<gene>
    <name evidence="2" type="ORF">J2S64_002730</name>
</gene>
<dbReference type="Gene3D" id="3.40.630.30">
    <property type="match status" value="1"/>
</dbReference>
<dbReference type="PROSITE" id="PS51186">
    <property type="entry name" value="GNAT"/>
    <property type="match status" value="1"/>
</dbReference>
<dbReference type="InterPro" id="IPR016181">
    <property type="entry name" value="Acyl_CoA_acyltransferase"/>
</dbReference>
<dbReference type="EMBL" id="JAVDYI010000001">
    <property type="protein sequence ID" value="MDR7359039.1"/>
    <property type="molecule type" value="Genomic_DNA"/>
</dbReference>
<name>A0ABU2BM59_9MICC</name>
<evidence type="ECO:0000313" key="2">
    <source>
        <dbReference type="EMBL" id="MDR7359039.1"/>
    </source>
</evidence>
<dbReference type="SUPFAM" id="SSF55729">
    <property type="entry name" value="Acyl-CoA N-acyltransferases (Nat)"/>
    <property type="match status" value="1"/>
</dbReference>
<organism evidence="2 3">
    <name type="scientific">Paeniglutamicibacter sulfureus</name>
    <dbReference type="NCBI Taxonomy" id="43666"/>
    <lineage>
        <taxon>Bacteria</taxon>
        <taxon>Bacillati</taxon>
        <taxon>Actinomycetota</taxon>
        <taxon>Actinomycetes</taxon>
        <taxon>Micrococcales</taxon>
        <taxon>Micrococcaceae</taxon>
        <taxon>Paeniglutamicibacter</taxon>
    </lineage>
</organism>
<accession>A0ABU2BM59</accession>
<evidence type="ECO:0000259" key="1">
    <source>
        <dbReference type="PROSITE" id="PS51186"/>
    </source>
</evidence>
<dbReference type="RefSeq" id="WP_310291221.1">
    <property type="nucleotide sequence ID" value="NZ_BAAAWO010000001.1"/>
</dbReference>
<proteinExistence type="predicted"/>
<comment type="caution">
    <text evidence="2">The sequence shown here is derived from an EMBL/GenBank/DDBJ whole genome shotgun (WGS) entry which is preliminary data.</text>
</comment>
<reference evidence="2 3" key="1">
    <citation type="submission" date="2023-07" db="EMBL/GenBank/DDBJ databases">
        <title>Sequencing the genomes of 1000 actinobacteria strains.</title>
        <authorList>
            <person name="Klenk H.-P."/>
        </authorList>
    </citation>
    <scope>NUCLEOTIDE SEQUENCE [LARGE SCALE GENOMIC DNA]</scope>
    <source>
        <strain evidence="2 3">DSM 20167</strain>
    </source>
</reference>
<evidence type="ECO:0000313" key="3">
    <source>
        <dbReference type="Proteomes" id="UP001183817"/>
    </source>
</evidence>
<dbReference type="Pfam" id="PF00583">
    <property type="entry name" value="Acetyltransf_1"/>
    <property type="match status" value="1"/>
</dbReference>
<feature type="domain" description="N-acetyltransferase" evidence="1">
    <location>
        <begin position="1"/>
        <end position="156"/>
    </location>
</feature>
<sequence>MLTDEERANRLRTQTACGHPKATNTSGLVGYLEGEPVGWCAIEPRTAYPRLRTSKVPWSGRDEDKDSQDVWAAVCFVTRTGYRRMGVSRAMAVAAVAFARDRGASAVEGYPILLPEGKRAMWGEIYVGSRSIFEEAGFTEVSHPTPRRLVMRIDFEGAR</sequence>
<keyword evidence="3" id="KW-1185">Reference proteome</keyword>
<dbReference type="Proteomes" id="UP001183817">
    <property type="component" value="Unassembled WGS sequence"/>
</dbReference>
<protein>
    <submittedName>
        <fullName evidence="2">GNAT superfamily N-acetyltransferase</fullName>
    </submittedName>
</protein>
<dbReference type="InterPro" id="IPR000182">
    <property type="entry name" value="GNAT_dom"/>
</dbReference>